<keyword evidence="1" id="KW-0812">Transmembrane</keyword>
<keyword evidence="1" id="KW-0472">Membrane</keyword>
<feature type="transmembrane region" description="Helical" evidence="1">
    <location>
        <begin position="53"/>
        <end position="74"/>
    </location>
</feature>
<evidence type="ECO:0000313" key="2">
    <source>
        <dbReference type="EMBL" id="BAJ77247.1"/>
    </source>
</evidence>
<proteinExistence type="evidence at transcript level"/>
<dbReference type="SUPFAM" id="SSF51283">
    <property type="entry name" value="dUTPase-like"/>
    <property type="match status" value="1"/>
</dbReference>
<dbReference type="EMBL" id="FX116055">
    <property type="protein sequence ID" value="BAJ78158.1"/>
    <property type="molecule type" value="mRNA"/>
</dbReference>
<dbReference type="Gene3D" id="2.70.40.10">
    <property type="match status" value="1"/>
</dbReference>
<dbReference type="AlphaFoldDB" id="F0X3S6"/>
<dbReference type="EMBL" id="FX115144">
    <property type="protein sequence ID" value="BAJ77247.1"/>
    <property type="molecule type" value="mRNA"/>
</dbReference>
<reference evidence="2" key="1">
    <citation type="submission" date="2011-02" db="EMBL/GenBank/DDBJ databases">
        <title>Construction and analysis of full-length cDNA library of Cryptosporidium parvum.</title>
        <authorList>
            <person name="Yamagishi J."/>
            <person name="Wakaguri H."/>
            <person name="Sugano S."/>
            <person name="Kawano S."/>
            <person name="Fujisaki K."/>
            <person name="Sugimoto C."/>
            <person name="Watanabe J."/>
            <person name="Suzuki Y."/>
            <person name="Kimata I."/>
            <person name="Xuan X."/>
        </authorList>
    </citation>
    <scope>NUCLEOTIDE SEQUENCE</scope>
    <source>
        <strain evidence="2">HNJ-1</strain>
    </source>
</reference>
<dbReference type="VEuPathDB" id="CryptoDB:CPATCC_0035400"/>
<keyword evidence="1" id="KW-1133">Transmembrane helix</keyword>
<sequence>MRFLILPLTIIAQQLYSNHTIHYKGDSGLDLFIIEDQIIKAGETGFVRTGLRLLLMMIIMNLLVILLLEDLLFLKVHLDWLFLAGYLMLVLEAN</sequence>
<organism evidence="2">
    <name type="scientific">Cryptosporidium parvum</name>
    <dbReference type="NCBI Taxonomy" id="5807"/>
    <lineage>
        <taxon>Eukaryota</taxon>
        <taxon>Sar</taxon>
        <taxon>Alveolata</taxon>
        <taxon>Apicomplexa</taxon>
        <taxon>Conoidasida</taxon>
        <taxon>Coccidia</taxon>
        <taxon>Eucoccidiorida</taxon>
        <taxon>Eimeriorina</taxon>
        <taxon>Cryptosporidiidae</taxon>
        <taxon>Cryptosporidium</taxon>
    </lineage>
</organism>
<dbReference type="VEuPathDB" id="CryptoDB:cgd1_3860"/>
<name>F0X3S6_CRYPV</name>
<evidence type="ECO:0000256" key="1">
    <source>
        <dbReference type="SAM" id="Phobius"/>
    </source>
</evidence>
<accession>F0X3S6</accession>
<protein>
    <submittedName>
        <fullName evidence="2">Uncharacterized protein</fullName>
    </submittedName>
</protein>
<dbReference type="InterPro" id="IPR036157">
    <property type="entry name" value="dUTPase-like_sf"/>
</dbReference>